<gene>
    <name evidence="1" type="ORF">CUNI_LOCUS19673</name>
</gene>
<proteinExistence type="predicted"/>
<comment type="caution">
    <text evidence="1">The sequence shown here is derived from an EMBL/GenBank/DDBJ whole genome shotgun (WGS) entry which is preliminary data.</text>
</comment>
<organism evidence="1 2">
    <name type="scientific">Candidula unifasciata</name>
    <dbReference type="NCBI Taxonomy" id="100452"/>
    <lineage>
        <taxon>Eukaryota</taxon>
        <taxon>Metazoa</taxon>
        <taxon>Spiralia</taxon>
        <taxon>Lophotrochozoa</taxon>
        <taxon>Mollusca</taxon>
        <taxon>Gastropoda</taxon>
        <taxon>Heterobranchia</taxon>
        <taxon>Euthyneura</taxon>
        <taxon>Panpulmonata</taxon>
        <taxon>Eupulmonata</taxon>
        <taxon>Stylommatophora</taxon>
        <taxon>Helicina</taxon>
        <taxon>Helicoidea</taxon>
        <taxon>Geomitridae</taxon>
        <taxon>Candidula</taxon>
    </lineage>
</organism>
<protein>
    <submittedName>
        <fullName evidence="1">Uncharacterized protein</fullName>
    </submittedName>
</protein>
<keyword evidence="2" id="KW-1185">Reference proteome</keyword>
<feature type="non-terminal residue" evidence="1">
    <location>
        <position position="55"/>
    </location>
</feature>
<evidence type="ECO:0000313" key="2">
    <source>
        <dbReference type="Proteomes" id="UP000678393"/>
    </source>
</evidence>
<feature type="non-terminal residue" evidence="1">
    <location>
        <position position="1"/>
    </location>
</feature>
<evidence type="ECO:0000313" key="1">
    <source>
        <dbReference type="EMBL" id="CAG5134115.1"/>
    </source>
</evidence>
<dbReference type="EMBL" id="CAJHNH020006805">
    <property type="protein sequence ID" value="CAG5134115.1"/>
    <property type="molecule type" value="Genomic_DNA"/>
</dbReference>
<reference evidence="1" key="1">
    <citation type="submission" date="2021-04" db="EMBL/GenBank/DDBJ databases">
        <authorList>
            <consortium name="Molecular Ecology Group"/>
        </authorList>
    </citation>
    <scope>NUCLEOTIDE SEQUENCE</scope>
</reference>
<name>A0A8S4A2D7_9EUPU</name>
<dbReference type="AlphaFoldDB" id="A0A8S4A2D7"/>
<sequence length="55" mass="5977">RYMQIRSVHTGEMLSSWTTAQIACSRTGKDPNSGILLIMNVEALINGVAPVVMSK</sequence>
<dbReference type="Proteomes" id="UP000678393">
    <property type="component" value="Unassembled WGS sequence"/>
</dbReference>
<accession>A0A8S4A2D7</accession>